<dbReference type="EMBL" id="QTTN01000056">
    <property type="protein sequence ID" value="REE57422.1"/>
    <property type="molecule type" value="Genomic_DNA"/>
</dbReference>
<sequence length="89" mass="10442">AVHKIKREKDIRKYTVPARGSSKFATLYSRRTAVERVFAYLKSYFGLTGTRKRKKRAFVEMDLTCLTYTLCKFALDKLNQELRRTRCAA</sequence>
<comment type="caution">
    <text evidence="2">The sequence shown here is derived from an EMBL/GenBank/DDBJ whole genome shotgun (WGS) entry which is preliminary data.</text>
</comment>
<reference evidence="2 3" key="1">
    <citation type="submission" date="2018-08" db="EMBL/GenBank/DDBJ databases">
        <title>Genomic Encyclopedia of Type Strains, Phase III (KMG-III): the genomes of soil and plant-associated and newly described type strains.</title>
        <authorList>
            <person name="Whitman W."/>
        </authorList>
    </citation>
    <scope>NUCLEOTIDE SEQUENCE [LARGE SCALE GENOMIC DNA]</scope>
    <source>
        <strain evidence="2 3">CGMCC 1.10966</strain>
    </source>
</reference>
<dbReference type="OrthoDB" id="5751230at2"/>
<protein>
    <submittedName>
        <fullName evidence="2">DDE family transposase</fullName>
    </submittedName>
</protein>
<feature type="non-terminal residue" evidence="2">
    <location>
        <position position="1"/>
    </location>
</feature>
<proteinExistence type="predicted"/>
<dbReference type="GO" id="GO:0003677">
    <property type="term" value="F:DNA binding"/>
    <property type="evidence" value="ECO:0007669"/>
    <property type="project" value="InterPro"/>
</dbReference>
<name>A0A3D9Q453_9BACL</name>
<dbReference type="GO" id="GO:0004803">
    <property type="term" value="F:transposase activity"/>
    <property type="evidence" value="ECO:0007669"/>
    <property type="project" value="InterPro"/>
</dbReference>
<dbReference type="GO" id="GO:0006313">
    <property type="term" value="P:DNA transposition"/>
    <property type="evidence" value="ECO:0007669"/>
    <property type="project" value="InterPro"/>
</dbReference>
<dbReference type="RefSeq" id="WP_147306890.1">
    <property type="nucleotide sequence ID" value="NZ_QTTN01000056.1"/>
</dbReference>
<feature type="domain" description="Transposase IS4-like" evidence="1">
    <location>
        <begin position="11"/>
        <end position="66"/>
    </location>
</feature>
<evidence type="ECO:0000313" key="2">
    <source>
        <dbReference type="EMBL" id="REE57422.1"/>
    </source>
</evidence>
<dbReference type="InterPro" id="IPR002559">
    <property type="entry name" value="Transposase_11"/>
</dbReference>
<evidence type="ECO:0000259" key="1">
    <source>
        <dbReference type="Pfam" id="PF01609"/>
    </source>
</evidence>
<organism evidence="2 3">
    <name type="scientific">Paenibacillus taihuensis</name>
    <dbReference type="NCBI Taxonomy" id="1156355"/>
    <lineage>
        <taxon>Bacteria</taxon>
        <taxon>Bacillati</taxon>
        <taxon>Bacillota</taxon>
        <taxon>Bacilli</taxon>
        <taxon>Bacillales</taxon>
        <taxon>Paenibacillaceae</taxon>
        <taxon>Paenibacillus</taxon>
    </lineage>
</organism>
<keyword evidence="3" id="KW-1185">Reference proteome</keyword>
<dbReference type="AlphaFoldDB" id="A0A3D9Q453"/>
<evidence type="ECO:0000313" key="3">
    <source>
        <dbReference type="Proteomes" id="UP000256304"/>
    </source>
</evidence>
<dbReference type="Proteomes" id="UP000256304">
    <property type="component" value="Unassembled WGS sequence"/>
</dbReference>
<accession>A0A3D9Q453</accession>
<dbReference type="Pfam" id="PF01609">
    <property type="entry name" value="DDE_Tnp_1"/>
    <property type="match status" value="1"/>
</dbReference>
<gene>
    <name evidence="2" type="ORF">A8990_15637</name>
</gene>